<dbReference type="Gene3D" id="1.20.1260.10">
    <property type="match status" value="2"/>
</dbReference>
<dbReference type="Proteomes" id="UP001500740">
    <property type="component" value="Unassembled WGS sequence"/>
</dbReference>
<organism evidence="1 2">
    <name type="scientific">Alkalibacillus silvisoli</name>
    <dbReference type="NCBI Taxonomy" id="392823"/>
    <lineage>
        <taxon>Bacteria</taxon>
        <taxon>Bacillati</taxon>
        <taxon>Bacillota</taxon>
        <taxon>Bacilli</taxon>
        <taxon>Bacillales</taxon>
        <taxon>Bacillaceae</taxon>
        <taxon>Alkalibacillus</taxon>
    </lineage>
</organism>
<reference evidence="2" key="1">
    <citation type="journal article" date="2019" name="Int. J. Syst. Evol. Microbiol.">
        <title>The Global Catalogue of Microorganisms (GCM) 10K type strain sequencing project: providing services to taxonomists for standard genome sequencing and annotation.</title>
        <authorList>
            <consortium name="The Broad Institute Genomics Platform"/>
            <consortium name="The Broad Institute Genome Sequencing Center for Infectious Disease"/>
            <person name="Wu L."/>
            <person name="Ma J."/>
        </authorList>
    </citation>
    <scope>NUCLEOTIDE SEQUENCE [LARGE SCALE GENOMIC DNA]</scope>
    <source>
        <strain evidence="2">JCM 14193</strain>
    </source>
</reference>
<sequence>MDEHQPNLTSSELTGVWTGYMNDSLTVCVLKHFLQHIEDEDMRSSVQYSHDIAEQHLKNLSDLFNKEGLPLPTGFKIEDDVNLNAPRLYTDSFMLSYVNQMARVGMVSYSGFVSMSAREDIRNYFINGLKEASILYDRSTQTMLEKGILTRAPYINYPKSTDFVDHKSYLSGLNPFSEKRPLNTVEISHLFLNIQTNTIGSKLATSLAQTSPREKVQKWVLRGKEISQKHIELFTKALLNESITPANSPDLGVTDSTTPPFSDKLALFHMSLMSSAGIGNYAAAAGASQRSDLALNYERFSAEVARYALDGAQIMIDNNWLEEPPGTINKETLAKKKNEH</sequence>
<evidence type="ECO:0000313" key="2">
    <source>
        <dbReference type="Proteomes" id="UP001500740"/>
    </source>
</evidence>
<comment type="caution">
    <text evidence="1">The sequence shown here is derived from an EMBL/GenBank/DDBJ whole genome shotgun (WGS) entry which is preliminary data.</text>
</comment>
<accession>A0ABP3JTN1</accession>
<proteinExistence type="predicted"/>
<dbReference type="InterPro" id="IPR021617">
    <property type="entry name" value="DUF3231"/>
</dbReference>
<protein>
    <recommendedName>
        <fullName evidence="3">DUF3231 family protein</fullName>
    </recommendedName>
</protein>
<dbReference type="EMBL" id="BAAACZ010000015">
    <property type="protein sequence ID" value="GAA0463827.1"/>
    <property type="molecule type" value="Genomic_DNA"/>
</dbReference>
<dbReference type="Pfam" id="PF11553">
    <property type="entry name" value="DUF3231"/>
    <property type="match status" value="2"/>
</dbReference>
<name>A0ABP3JTN1_9BACI</name>
<gene>
    <name evidence="1" type="ORF">GCM10008935_19450</name>
</gene>
<evidence type="ECO:0008006" key="3">
    <source>
        <dbReference type="Google" id="ProtNLM"/>
    </source>
</evidence>
<dbReference type="RefSeq" id="WP_343783356.1">
    <property type="nucleotide sequence ID" value="NZ_BAAACZ010000015.1"/>
</dbReference>
<evidence type="ECO:0000313" key="1">
    <source>
        <dbReference type="EMBL" id="GAA0463827.1"/>
    </source>
</evidence>
<dbReference type="InterPro" id="IPR012347">
    <property type="entry name" value="Ferritin-like"/>
</dbReference>
<keyword evidence="2" id="KW-1185">Reference proteome</keyword>